<evidence type="ECO:0000256" key="1">
    <source>
        <dbReference type="SAM" id="MobiDB-lite"/>
    </source>
</evidence>
<proteinExistence type="predicted"/>
<reference evidence="2" key="1">
    <citation type="journal article" date="2020" name="Stud. Mycol.">
        <title>101 Dothideomycetes genomes: a test case for predicting lifestyles and emergence of pathogens.</title>
        <authorList>
            <person name="Haridas S."/>
            <person name="Albert R."/>
            <person name="Binder M."/>
            <person name="Bloem J."/>
            <person name="Labutti K."/>
            <person name="Salamov A."/>
            <person name="Andreopoulos B."/>
            <person name="Baker S."/>
            <person name="Barry K."/>
            <person name="Bills G."/>
            <person name="Bluhm B."/>
            <person name="Cannon C."/>
            <person name="Castanera R."/>
            <person name="Culley D."/>
            <person name="Daum C."/>
            <person name="Ezra D."/>
            <person name="Gonzalez J."/>
            <person name="Henrissat B."/>
            <person name="Kuo A."/>
            <person name="Liang C."/>
            <person name="Lipzen A."/>
            <person name="Lutzoni F."/>
            <person name="Magnuson J."/>
            <person name="Mondo S."/>
            <person name="Nolan M."/>
            <person name="Ohm R."/>
            <person name="Pangilinan J."/>
            <person name="Park H.-J."/>
            <person name="Ramirez L."/>
            <person name="Alfaro M."/>
            <person name="Sun H."/>
            <person name="Tritt A."/>
            <person name="Yoshinaga Y."/>
            <person name="Zwiers L.-H."/>
            <person name="Turgeon B."/>
            <person name="Goodwin S."/>
            <person name="Spatafora J."/>
            <person name="Crous P."/>
            <person name="Grigoriev I."/>
        </authorList>
    </citation>
    <scope>NUCLEOTIDE SEQUENCE</scope>
    <source>
        <strain evidence="2">CBS 260.36</strain>
    </source>
</reference>
<feature type="region of interest" description="Disordered" evidence="1">
    <location>
        <begin position="211"/>
        <end position="256"/>
    </location>
</feature>
<accession>A0A9P4IZ33</accession>
<feature type="region of interest" description="Disordered" evidence="1">
    <location>
        <begin position="600"/>
        <end position="637"/>
    </location>
</feature>
<name>A0A9P4IZ33_9PEZI</name>
<comment type="caution">
    <text evidence="2">The sequence shown here is derived from an EMBL/GenBank/DDBJ whole genome shotgun (WGS) entry which is preliminary data.</text>
</comment>
<feature type="compositionally biased region" description="Acidic residues" evidence="1">
    <location>
        <begin position="616"/>
        <end position="637"/>
    </location>
</feature>
<keyword evidence="3" id="KW-1185">Reference proteome</keyword>
<dbReference type="Proteomes" id="UP000799439">
    <property type="component" value="Unassembled WGS sequence"/>
</dbReference>
<gene>
    <name evidence="2" type="ORF">K461DRAFT_313204</name>
</gene>
<protein>
    <submittedName>
        <fullName evidence="2">Uncharacterized protein</fullName>
    </submittedName>
</protein>
<sequence length="637" mass="72001">MVQTILPSPGDPGFEANDWHPNIIINSAIQRLELGTFGQDLPESASFRTCICYWREVLANSDWWLPIVRQRHKKTGWQMEVHGGHDYKTGDEGVATGKGPDPFGEAYNPFAEASFYDMKSRRFVDGEWLQHYPPPSVPEQRHSFDFRYPSSVDLFLSSSIDAKSFFPSSAKGRKLHEDLPSPSFRPFYPASLRASAESQRRKASNAALLQELQDPGNLNANPRPRDTMSSNNRDLPPTSNRDPFLPFEGPAHPQSASPIIPAIALTLSPIDPNSQTDHLPPLSRITNQLDRQRRRAEIESREIEHRRLSEPVLDPFPHEPVFEHRGAYRPAPEYSGAEERARSQRVNRGLHDHAFDQRESWGGVDTAPPDHFYSQLPLIRTPSYPPLSRVFTPPRQRSPSPSPFLDAAQTHLDTIDDAMLALSRLDDFEVPAEYLASVFDRLDVLEALDTPDSMFPQSYHPGMFEGQFLLHPPFPDTPAVELVHAMQSAITALGGIPGLRDWARDFQIALDMVARVVENWVEGGSAVPPPPPPPPPQQQVPMPWREVATSIDEVRQQFMFTETTWEQGYPVVEDGVNDIFAVQGTVTQFVVPLYRMRQAAEEDARRQQQQQQQQGDEVEIDADAETDYEMEEGEIRE</sequence>
<organism evidence="2 3">
    <name type="scientific">Myriangium duriaei CBS 260.36</name>
    <dbReference type="NCBI Taxonomy" id="1168546"/>
    <lineage>
        <taxon>Eukaryota</taxon>
        <taxon>Fungi</taxon>
        <taxon>Dikarya</taxon>
        <taxon>Ascomycota</taxon>
        <taxon>Pezizomycotina</taxon>
        <taxon>Dothideomycetes</taxon>
        <taxon>Dothideomycetidae</taxon>
        <taxon>Myriangiales</taxon>
        <taxon>Myriangiaceae</taxon>
        <taxon>Myriangium</taxon>
    </lineage>
</organism>
<dbReference type="AlphaFoldDB" id="A0A9P4IZ33"/>
<dbReference type="OrthoDB" id="10677730at2759"/>
<dbReference type="EMBL" id="ML996086">
    <property type="protein sequence ID" value="KAF2152527.1"/>
    <property type="molecule type" value="Genomic_DNA"/>
</dbReference>
<evidence type="ECO:0000313" key="3">
    <source>
        <dbReference type="Proteomes" id="UP000799439"/>
    </source>
</evidence>
<feature type="compositionally biased region" description="Polar residues" evidence="1">
    <location>
        <begin position="227"/>
        <end position="241"/>
    </location>
</feature>
<evidence type="ECO:0000313" key="2">
    <source>
        <dbReference type="EMBL" id="KAF2152527.1"/>
    </source>
</evidence>